<organism evidence="2 3">
    <name type="scientific">Actinomadura graeca</name>
    <dbReference type="NCBI Taxonomy" id="2750812"/>
    <lineage>
        <taxon>Bacteria</taxon>
        <taxon>Bacillati</taxon>
        <taxon>Actinomycetota</taxon>
        <taxon>Actinomycetes</taxon>
        <taxon>Streptosporangiales</taxon>
        <taxon>Thermomonosporaceae</taxon>
        <taxon>Actinomadura</taxon>
    </lineage>
</organism>
<evidence type="ECO:0000256" key="1">
    <source>
        <dbReference type="SAM" id="SignalP"/>
    </source>
</evidence>
<keyword evidence="1" id="KW-0732">Signal</keyword>
<dbReference type="RefSeq" id="WP_231334950.1">
    <property type="nucleotide sequence ID" value="NZ_CP059572.1"/>
</dbReference>
<keyword evidence="3" id="KW-1185">Reference proteome</keyword>
<dbReference type="EMBL" id="CP059572">
    <property type="protein sequence ID" value="QXJ21777.1"/>
    <property type="molecule type" value="Genomic_DNA"/>
</dbReference>
<name>A0ABX8QWE8_9ACTN</name>
<evidence type="ECO:0008006" key="4">
    <source>
        <dbReference type="Google" id="ProtNLM"/>
    </source>
</evidence>
<reference evidence="2" key="1">
    <citation type="submission" date="2020-07" db="EMBL/GenBank/DDBJ databases">
        <authorList>
            <person name="Tarantini F.S."/>
            <person name="Hong K.W."/>
            <person name="Chan K.G."/>
        </authorList>
    </citation>
    <scope>NUCLEOTIDE SEQUENCE</scope>
    <source>
        <strain evidence="2">32-07</strain>
    </source>
</reference>
<dbReference type="Proteomes" id="UP001049518">
    <property type="component" value="Chromosome"/>
</dbReference>
<evidence type="ECO:0000313" key="2">
    <source>
        <dbReference type="EMBL" id="QXJ21777.1"/>
    </source>
</evidence>
<proteinExistence type="predicted"/>
<feature type="signal peptide" evidence="1">
    <location>
        <begin position="1"/>
        <end position="25"/>
    </location>
</feature>
<gene>
    <name evidence="2" type="ORF">AGRA3207_002664</name>
</gene>
<feature type="chain" id="PRO_5046798755" description="Secreted protein" evidence="1">
    <location>
        <begin position="26"/>
        <end position="139"/>
    </location>
</feature>
<protein>
    <recommendedName>
        <fullName evidence="4">Secreted protein</fullName>
    </recommendedName>
</protein>
<evidence type="ECO:0000313" key="3">
    <source>
        <dbReference type="Proteomes" id="UP001049518"/>
    </source>
</evidence>
<sequence length="139" mass="15133">MRRIATVTISTGLALTGLGAPPARASATTWATTGAYKAVAAGGTYERGSGKVTISGWLQDDKANGWAAAVQFRTTEGDGRHTSEVYFFLADGTPADLKYRQDYGKFFTSDYTTHLYARECGVTPDKKRTTKCADWQKIY</sequence>
<accession>A0ABX8QWE8</accession>